<proteinExistence type="predicted"/>
<dbReference type="Proteomes" id="UP001500460">
    <property type="component" value="Unassembled WGS sequence"/>
</dbReference>
<protein>
    <recommendedName>
        <fullName evidence="4">Secreted protein</fullName>
    </recommendedName>
</protein>
<evidence type="ECO:0000313" key="2">
    <source>
        <dbReference type="EMBL" id="GAA2443410.1"/>
    </source>
</evidence>
<sequence>MQNTRRAPQPHRNDSTKSARITVPVLLPPGKGRPTRSPPPATAPSSPSSRFGIRTPSQSSYRSVASCVPDRDADGDGIDVSFATQNWRRAIRVGEGVPPSPRRGVARSSGTSNA</sequence>
<comment type="caution">
    <text evidence="2">The sequence shown here is derived from an EMBL/GenBank/DDBJ whole genome shotgun (WGS) entry which is preliminary data.</text>
</comment>
<evidence type="ECO:0000256" key="1">
    <source>
        <dbReference type="SAM" id="MobiDB-lite"/>
    </source>
</evidence>
<gene>
    <name evidence="2" type="ORF">GCM10010421_38080</name>
</gene>
<dbReference type="EMBL" id="BAAATK010000023">
    <property type="protein sequence ID" value="GAA2443410.1"/>
    <property type="molecule type" value="Genomic_DNA"/>
</dbReference>
<feature type="region of interest" description="Disordered" evidence="1">
    <location>
        <begin position="1"/>
        <end position="64"/>
    </location>
</feature>
<accession>A0ABP5X2M1</accession>
<name>A0ABP5X2M1_9ACTN</name>
<evidence type="ECO:0008006" key="4">
    <source>
        <dbReference type="Google" id="ProtNLM"/>
    </source>
</evidence>
<keyword evidence="3" id="KW-1185">Reference proteome</keyword>
<reference evidence="3" key="1">
    <citation type="journal article" date="2019" name="Int. J. Syst. Evol. Microbiol.">
        <title>The Global Catalogue of Microorganisms (GCM) 10K type strain sequencing project: providing services to taxonomists for standard genome sequencing and annotation.</title>
        <authorList>
            <consortium name="The Broad Institute Genomics Platform"/>
            <consortium name="The Broad Institute Genome Sequencing Center for Infectious Disease"/>
            <person name="Wu L."/>
            <person name="Ma J."/>
        </authorList>
    </citation>
    <scope>NUCLEOTIDE SEQUENCE [LARGE SCALE GENOMIC DNA]</scope>
    <source>
        <strain evidence="3">JCM 6922</strain>
    </source>
</reference>
<organism evidence="2 3">
    <name type="scientific">Streptomyces glaucus</name>
    <dbReference type="NCBI Taxonomy" id="284029"/>
    <lineage>
        <taxon>Bacteria</taxon>
        <taxon>Bacillati</taxon>
        <taxon>Actinomycetota</taxon>
        <taxon>Actinomycetes</taxon>
        <taxon>Kitasatosporales</taxon>
        <taxon>Streptomycetaceae</taxon>
        <taxon>Streptomyces</taxon>
    </lineage>
</organism>
<evidence type="ECO:0000313" key="3">
    <source>
        <dbReference type="Proteomes" id="UP001500460"/>
    </source>
</evidence>
<feature type="region of interest" description="Disordered" evidence="1">
    <location>
        <begin position="94"/>
        <end position="114"/>
    </location>
</feature>